<feature type="region of interest" description="Disordered" evidence="1">
    <location>
        <begin position="1"/>
        <end position="26"/>
    </location>
</feature>
<dbReference type="Proteomes" id="UP000703269">
    <property type="component" value="Unassembled WGS sequence"/>
</dbReference>
<keyword evidence="2" id="KW-1133">Transmembrane helix</keyword>
<dbReference type="OrthoDB" id="3265172at2759"/>
<evidence type="ECO:0008006" key="5">
    <source>
        <dbReference type="Google" id="ProtNLM"/>
    </source>
</evidence>
<feature type="transmembrane region" description="Helical" evidence="2">
    <location>
        <begin position="180"/>
        <end position="199"/>
    </location>
</feature>
<keyword evidence="2" id="KW-0812">Transmembrane</keyword>
<name>A0A9P3LIL3_9APHY</name>
<feature type="compositionally biased region" description="Polar residues" evidence="1">
    <location>
        <begin position="13"/>
        <end position="22"/>
    </location>
</feature>
<reference evidence="3 4" key="1">
    <citation type="submission" date="2021-08" db="EMBL/GenBank/DDBJ databases">
        <title>Draft Genome Sequence of Phanerochaete sordida strain YK-624.</title>
        <authorList>
            <person name="Mori T."/>
            <person name="Dohra H."/>
            <person name="Suzuki T."/>
            <person name="Kawagishi H."/>
            <person name="Hirai H."/>
        </authorList>
    </citation>
    <scope>NUCLEOTIDE SEQUENCE [LARGE SCALE GENOMIC DNA]</scope>
    <source>
        <strain evidence="3 4">YK-624</strain>
    </source>
</reference>
<dbReference type="AlphaFoldDB" id="A0A9P3LIL3"/>
<comment type="caution">
    <text evidence="3">The sequence shown here is derived from an EMBL/GenBank/DDBJ whole genome shotgun (WGS) entry which is preliminary data.</text>
</comment>
<evidence type="ECO:0000256" key="2">
    <source>
        <dbReference type="SAM" id="Phobius"/>
    </source>
</evidence>
<feature type="compositionally biased region" description="Basic residues" evidence="1">
    <location>
        <begin position="1"/>
        <end position="12"/>
    </location>
</feature>
<protein>
    <recommendedName>
        <fullName evidence="5">Transmembrane protein</fullName>
    </recommendedName>
</protein>
<sequence>MSFMNKLRKPPSTKHQNSNTPSVDGHVVQSRTMTLARAAVTVAAAPLPPFVGAPIPKSAMPVTRSEQYWAGRALTAEAILSAKVQHHAEIRTLAVVEETKRMQEVAYVHRMHESRQRRLELIATGLVALLVVLLSSFAYTLYNTATAASKSRSLHFTIPILSPFASVVEHESSVIGTKTLVIFALFAAVLAYGCFRFWISRRLQR</sequence>
<feature type="transmembrane region" description="Helical" evidence="2">
    <location>
        <begin position="119"/>
        <end position="142"/>
    </location>
</feature>
<accession>A0A9P3LIL3</accession>
<evidence type="ECO:0000256" key="1">
    <source>
        <dbReference type="SAM" id="MobiDB-lite"/>
    </source>
</evidence>
<keyword evidence="2" id="KW-0472">Membrane</keyword>
<gene>
    <name evidence="3" type="ORF">PsYK624_128410</name>
</gene>
<evidence type="ECO:0000313" key="3">
    <source>
        <dbReference type="EMBL" id="GJE96641.1"/>
    </source>
</evidence>
<evidence type="ECO:0000313" key="4">
    <source>
        <dbReference type="Proteomes" id="UP000703269"/>
    </source>
</evidence>
<keyword evidence="4" id="KW-1185">Reference proteome</keyword>
<proteinExistence type="predicted"/>
<dbReference type="EMBL" id="BPQB01000062">
    <property type="protein sequence ID" value="GJE96641.1"/>
    <property type="molecule type" value="Genomic_DNA"/>
</dbReference>
<organism evidence="3 4">
    <name type="scientific">Phanerochaete sordida</name>
    <dbReference type="NCBI Taxonomy" id="48140"/>
    <lineage>
        <taxon>Eukaryota</taxon>
        <taxon>Fungi</taxon>
        <taxon>Dikarya</taxon>
        <taxon>Basidiomycota</taxon>
        <taxon>Agaricomycotina</taxon>
        <taxon>Agaricomycetes</taxon>
        <taxon>Polyporales</taxon>
        <taxon>Phanerochaetaceae</taxon>
        <taxon>Phanerochaete</taxon>
    </lineage>
</organism>